<evidence type="ECO:0000256" key="9">
    <source>
        <dbReference type="RuleBase" id="RU000461"/>
    </source>
</evidence>
<evidence type="ECO:0000313" key="12">
    <source>
        <dbReference type="Proteomes" id="UP000033540"/>
    </source>
</evidence>
<dbReference type="SUPFAM" id="SSF48264">
    <property type="entry name" value="Cytochrome P450"/>
    <property type="match status" value="1"/>
</dbReference>
<name>A0A0F0I9C5_ASPPU</name>
<accession>A0A0F0I9C5</accession>
<comment type="similarity">
    <text evidence="2 9">Belongs to the cytochrome P450 family.</text>
</comment>
<dbReference type="Pfam" id="PF00067">
    <property type="entry name" value="p450"/>
    <property type="match status" value="1"/>
</dbReference>
<dbReference type="GO" id="GO:0016705">
    <property type="term" value="F:oxidoreductase activity, acting on paired donors, with incorporation or reduction of molecular oxygen"/>
    <property type="evidence" value="ECO:0007669"/>
    <property type="project" value="InterPro"/>
</dbReference>
<keyword evidence="10" id="KW-0812">Transmembrane</keyword>
<dbReference type="STRING" id="1403190.A0A0F0I9C5"/>
<keyword evidence="3 8" id="KW-0349">Heme</keyword>
<evidence type="ECO:0000256" key="7">
    <source>
        <dbReference type="ARBA" id="ARBA00023033"/>
    </source>
</evidence>
<feature type="binding site" description="axial binding residue" evidence="8">
    <location>
        <position position="460"/>
    </location>
    <ligand>
        <name>heme</name>
        <dbReference type="ChEBI" id="CHEBI:30413"/>
    </ligand>
    <ligandPart>
        <name>Fe</name>
        <dbReference type="ChEBI" id="CHEBI:18248"/>
    </ligandPart>
</feature>
<keyword evidence="7 9" id="KW-0503">Monooxygenase</keyword>
<proteinExistence type="inferred from homology"/>
<dbReference type="GO" id="GO:0020037">
    <property type="term" value="F:heme binding"/>
    <property type="evidence" value="ECO:0007669"/>
    <property type="project" value="InterPro"/>
</dbReference>
<dbReference type="InterPro" id="IPR002401">
    <property type="entry name" value="Cyt_P450_E_grp-I"/>
</dbReference>
<evidence type="ECO:0000256" key="2">
    <source>
        <dbReference type="ARBA" id="ARBA00010617"/>
    </source>
</evidence>
<dbReference type="InterPro" id="IPR001128">
    <property type="entry name" value="Cyt_P450"/>
</dbReference>
<evidence type="ECO:0000256" key="1">
    <source>
        <dbReference type="ARBA" id="ARBA00001971"/>
    </source>
</evidence>
<comment type="cofactor">
    <cofactor evidence="1 8">
        <name>heme</name>
        <dbReference type="ChEBI" id="CHEBI:30413"/>
    </cofactor>
</comment>
<evidence type="ECO:0000256" key="8">
    <source>
        <dbReference type="PIRSR" id="PIRSR602401-1"/>
    </source>
</evidence>
<evidence type="ECO:0000256" key="6">
    <source>
        <dbReference type="ARBA" id="ARBA00023004"/>
    </source>
</evidence>
<keyword evidence="10" id="KW-0472">Membrane</keyword>
<dbReference type="Proteomes" id="UP000033540">
    <property type="component" value="Unassembled WGS sequence"/>
</dbReference>
<evidence type="ECO:0000256" key="10">
    <source>
        <dbReference type="SAM" id="Phobius"/>
    </source>
</evidence>
<organism evidence="11 12">
    <name type="scientific">Aspergillus parasiticus (strain ATCC 56775 / NRRL 5862 / SRRC 143 / SU-1)</name>
    <dbReference type="NCBI Taxonomy" id="1403190"/>
    <lineage>
        <taxon>Eukaryota</taxon>
        <taxon>Fungi</taxon>
        <taxon>Dikarya</taxon>
        <taxon>Ascomycota</taxon>
        <taxon>Pezizomycotina</taxon>
        <taxon>Eurotiomycetes</taxon>
        <taxon>Eurotiomycetidae</taxon>
        <taxon>Eurotiales</taxon>
        <taxon>Aspergillaceae</taxon>
        <taxon>Aspergillus</taxon>
        <taxon>Aspergillus subgen. Circumdati</taxon>
    </lineage>
</organism>
<dbReference type="InterPro" id="IPR036396">
    <property type="entry name" value="Cyt_P450_sf"/>
</dbReference>
<evidence type="ECO:0000256" key="4">
    <source>
        <dbReference type="ARBA" id="ARBA00022723"/>
    </source>
</evidence>
<dbReference type="GO" id="GO:0004497">
    <property type="term" value="F:monooxygenase activity"/>
    <property type="evidence" value="ECO:0007669"/>
    <property type="project" value="UniProtKB-KW"/>
</dbReference>
<dbReference type="PRINTS" id="PR00385">
    <property type="entry name" value="P450"/>
</dbReference>
<evidence type="ECO:0000256" key="3">
    <source>
        <dbReference type="ARBA" id="ARBA00022617"/>
    </source>
</evidence>
<keyword evidence="5 9" id="KW-0560">Oxidoreductase</keyword>
<keyword evidence="4 8" id="KW-0479">Metal-binding</keyword>
<dbReference type="PANTHER" id="PTHR24305">
    <property type="entry name" value="CYTOCHROME P450"/>
    <property type="match status" value="1"/>
</dbReference>
<dbReference type="GO" id="GO:0005506">
    <property type="term" value="F:iron ion binding"/>
    <property type="evidence" value="ECO:0007669"/>
    <property type="project" value="InterPro"/>
</dbReference>
<dbReference type="PROSITE" id="PS00086">
    <property type="entry name" value="CYTOCHROME_P450"/>
    <property type="match status" value="1"/>
</dbReference>
<dbReference type="CDD" id="cd11058">
    <property type="entry name" value="CYP60B-like"/>
    <property type="match status" value="1"/>
</dbReference>
<sequence length="560" mass="63026">MTLSTESPKLPWAISNIVQQVHGLPIWGTILSISVLVVLHYAIYAVYSITFHPLAKYPGPKVAAMTRIVYTSHLLSGRLVKFLHQTHQKYGAVVRVAPNEVIFTSSQAWNDIYNVRQGAPEMSKDTPLYQGLGTPPTIAEAGHDLHRRYRRLLAKGFSEAGLREQEPVIQQKISVLIKQLHAEAANGGTPEMTSWFNVVAYSIQFFTFDLISELTFGESFKCLENGRFHPWILMVTQSIKFRAIIQALGYYPLLFKLFMGLIPKSYQEAFRDHQKLTSENVQRRIDKKVNYTDLASSLIDPKHNLERYEIDGNCAVLIVAGSETTTTALSATMYYLTQNPEAKAKVTKEVRSSFSSAEEITAISVNQLKYLPACFNEAMRKLPPAPAVFSRRVPKEGAYIAGNWIPGGTHVGMCHFATNISSLNFKDPEKYVPERWLGDPEYEDDARAAMQVFSVGPRNCIGQNLARLELRLLLSRVIWEFDWELDPASVGWDKDMPVYLSWGLCNPGHVSFTKLEPVVWVQLNWVNAQVKGAEQDEEKAAWELSGYTSYVLQGPGTSKI</sequence>
<keyword evidence="6 8" id="KW-0408">Iron</keyword>
<reference evidence="11 12" key="1">
    <citation type="submission" date="2015-02" db="EMBL/GenBank/DDBJ databases">
        <title>Draft genome sequence of Aspergillus parasiticus SU-1.</title>
        <authorList>
            <person name="Yu J."/>
            <person name="Fedorova N."/>
            <person name="Yin Y."/>
            <person name="Losada L."/>
            <person name="Zafar N."/>
            <person name="Taujale R."/>
            <person name="Ehrlich K.C."/>
            <person name="Bhatnagar D."/>
            <person name="Cleveland T.E."/>
            <person name="Bennett J.W."/>
            <person name="Nierman W.C."/>
        </authorList>
    </citation>
    <scope>NUCLEOTIDE SEQUENCE [LARGE SCALE GENOMIC DNA]</scope>
    <source>
        <strain evidence="12">ATCC 56775 / NRRL 5862 / SRRC 143 / SU-1</strain>
    </source>
</reference>
<dbReference type="PANTHER" id="PTHR24305:SF210">
    <property type="entry name" value="CYTOCHROME P450 MONOOXYGENASE ASQL-RELATED"/>
    <property type="match status" value="1"/>
</dbReference>
<dbReference type="InterPro" id="IPR050121">
    <property type="entry name" value="Cytochrome_P450_monoxygenase"/>
</dbReference>
<dbReference type="PRINTS" id="PR00463">
    <property type="entry name" value="EP450I"/>
</dbReference>
<dbReference type="OrthoDB" id="1470350at2759"/>
<evidence type="ECO:0000256" key="5">
    <source>
        <dbReference type="ARBA" id="ARBA00023002"/>
    </source>
</evidence>
<dbReference type="AlphaFoldDB" id="A0A0F0I9C5"/>
<comment type="caution">
    <text evidence="11">The sequence shown here is derived from an EMBL/GenBank/DDBJ whole genome shotgun (WGS) entry which is preliminary data.</text>
</comment>
<dbReference type="EMBL" id="JZEE01000618">
    <property type="protein sequence ID" value="KJK62578.1"/>
    <property type="molecule type" value="Genomic_DNA"/>
</dbReference>
<dbReference type="InterPro" id="IPR017972">
    <property type="entry name" value="Cyt_P450_CS"/>
</dbReference>
<gene>
    <name evidence="11" type="ORF">P875_00095239</name>
</gene>
<evidence type="ECO:0000313" key="11">
    <source>
        <dbReference type="EMBL" id="KJK62578.1"/>
    </source>
</evidence>
<dbReference type="Gene3D" id="1.10.630.10">
    <property type="entry name" value="Cytochrome P450"/>
    <property type="match status" value="1"/>
</dbReference>
<keyword evidence="10" id="KW-1133">Transmembrane helix</keyword>
<protein>
    <submittedName>
        <fullName evidence="11">Cytochrome P450</fullName>
    </submittedName>
</protein>
<feature type="transmembrane region" description="Helical" evidence="10">
    <location>
        <begin position="26"/>
        <end position="47"/>
    </location>
</feature>